<sequence length="407" mass="45845">MIARKIPRELWDNVIDSMRPHSIASLKDLSLVCSAFTPAAQRVLFHKVIVADRRRTSRGTKIPAYILARRLVDLILSPSSSHLVSYIRELHVASDNSDCYAILGTIPWNCLRILTLEKISRIPDPAKSSVQNLVRTPSLRRLEISVAYDESEKEVLERLPWILESCAPNLDSLALLGCVDREGSIQLPPRPDFPIKLCTLSLTSCKGLGPLLLRIFDLNSLQNLQCVNSWTHNVESLLENLGSSSIEHIIVSPEDPELQKLDLCTTFPALTAITATCLPCLTTPRPVPGHVARGFPPRQRPSSFNAMLDGLSQHSINNISRIIFRTDGYRFEAQSLALWHKKSIAEFEDLALTQHAMTLRRVEVEVNIENYYESDEVCEQLYDVVRTAFPRLHEKGLLFVYLLDGYA</sequence>
<dbReference type="Proteomes" id="UP001362999">
    <property type="component" value="Unassembled WGS sequence"/>
</dbReference>
<organism evidence="1 2">
    <name type="scientific">Favolaschia claudopus</name>
    <dbReference type="NCBI Taxonomy" id="2862362"/>
    <lineage>
        <taxon>Eukaryota</taxon>
        <taxon>Fungi</taxon>
        <taxon>Dikarya</taxon>
        <taxon>Basidiomycota</taxon>
        <taxon>Agaricomycotina</taxon>
        <taxon>Agaricomycetes</taxon>
        <taxon>Agaricomycetidae</taxon>
        <taxon>Agaricales</taxon>
        <taxon>Marasmiineae</taxon>
        <taxon>Mycenaceae</taxon>
        <taxon>Favolaschia</taxon>
    </lineage>
</organism>
<accession>A0AAV9ZP82</accession>
<dbReference type="EMBL" id="JAWWNJ010000125">
    <property type="protein sequence ID" value="KAK6988202.1"/>
    <property type="molecule type" value="Genomic_DNA"/>
</dbReference>
<dbReference type="AlphaFoldDB" id="A0AAV9ZP82"/>
<gene>
    <name evidence="1" type="ORF">R3P38DRAFT_3097607</name>
</gene>
<evidence type="ECO:0000313" key="1">
    <source>
        <dbReference type="EMBL" id="KAK6988202.1"/>
    </source>
</evidence>
<proteinExistence type="predicted"/>
<protein>
    <recommendedName>
        <fullName evidence="3">F-box domain-containing protein</fullName>
    </recommendedName>
</protein>
<comment type="caution">
    <text evidence="1">The sequence shown here is derived from an EMBL/GenBank/DDBJ whole genome shotgun (WGS) entry which is preliminary data.</text>
</comment>
<reference evidence="1 2" key="1">
    <citation type="journal article" date="2024" name="J Genomics">
        <title>Draft genome sequencing and assembly of Favolaschia claudopus CIRM-BRFM 2984 isolated from oak limbs.</title>
        <authorList>
            <person name="Navarro D."/>
            <person name="Drula E."/>
            <person name="Chaduli D."/>
            <person name="Cazenave R."/>
            <person name="Ahrendt S."/>
            <person name="Wang J."/>
            <person name="Lipzen A."/>
            <person name="Daum C."/>
            <person name="Barry K."/>
            <person name="Grigoriev I.V."/>
            <person name="Favel A."/>
            <person name="Rosso M.N."/>
            <person name="Martin F."/>
        </authorList>
    </citation>
    <scope>NUCLEOTIDE SEQUENCE [LARGE SCALE GENOMIC DNA]</scope>
    <source>
        <strain evidence="1 2">CIRM-BRFM 2984</strain>
    </source>
</reference>
<evidence type="ECO:0008006" key="3">
    <source>
        <dbReference type="Google" id="ProtNLM"/>
    </source>
</evidence>
<keyword evidence="2" id="KW-1185">Reference proteome</keyword>
<name>A0AAV9ZP82_9AGAR</name>
<evidence type="ECO:0000313" key="2">
    <source>
        <dbReference type="Proteomes" id="UP001362999"/>
    </source>
</evidence>
<dbReference type="SUPFAM" id="SSF52047">
    <property type="entry name" value="RNI-like"/>
    <property type="match status" value="1"/>
</dbReference>